<dbReference type="EMBL" id="JBBXMP010000046">
    <property type="protein sequence ID" value="KAL0065574.1"/>
    <property type="molecule type" value="Genomic_DNA"/>
</dbReference>
<dbReference type="InterPro" id="IPR011333">
    <property type="entry name" value="SKP1/BTB/POZ_sf"/>
</dbReference>
<evidence type="ECO:0000256" key="1">
    <source>
        <dbReference type="SAM" id="MobiDB-lite"/>
    </source>
</evidence>
<gene>
    <name evidence="3" type="ORF">AAF712_007485</name>
</gene>
<name>A0ABR2ZXQ8_9AGAR</name>
<accession>A0ABR2ZXQ8</accession>
<feature type="compositionally biased region" description="Pro residues" evidence="1">
    <location>
        <begin position="10"/>
        <end position="22"/>
    </location>
</feature>
<dbReference type="Proteomes" id="UP001437256">
    <property type="component" value="Unassembled WGS sequence"/>
</dbReference>
<comment type="caution">
    <text evidence="3">The sequence shown here is derived from an EMBL/GenBank/DDBJ whole genome shotgun (WGS) entry which is preliminary data.</text>
</comment>
<dbReference type="SUPFAM" id="SSF54695">
    <property type="entry name" value="POZ domain"/>
    <property type="match status" value="1"/>
</dbReference>
<reference evidence="3 4" key="1">
    <citation type="submission" date="2024-05" db="EMBL/GenBank/DDBJ databases">
        <title>A draft genome resource for the thread blight pathogen Marasmius tenuissimus strain MS-2.</title>
        <authorList>
            <person name="Yulfo-Soto G.E."/>
            <person name="Baruah I.K."/>
            <person name="Amoako-Attah I."/>
            <person name="Bukari Y."/>
            <person name="Meinhardt L.W."/>
            <person name="Bailey B.A."/>
            <person name="Cohen S.P."/>
        </authorList>
    </citation>
    <scope>NUCLEOTIDE SEQUENCE [LARGE SCALE GENOMIC DNA]</scope>
    <source>
        <strain evidence="3 4">MS-2</strain>
    </source>
</reference>
<dbReference type="InterPro" id="IPR000210">
    <property type="entry name" value="BTB/POZ_dom"/>
</dbReference>
<evidence type="ECO:0000259" key="2">
    <source>
        <dbReference type="PROSITE" id="PS50097"/>
    </source>
</evidence>
<keyword evidence="4" id="KW-1185">Reference proteome</keyword>
<feature type="region of interest" description="Disordered" evidence="1">
    <location>
        <begin position="1"/>
        <end position="49"/>
    </location>
</feature>
<evidence type="ECO:0000313" key="4">
    <source>
        <dbReference type="Proteomes" id="UP001437256"/>
    </source>
</evidence>
<organism evidence="3 4">
    <name type="scientific">Marasmius tenuissimus</name>
    <dbReference type="NCBI Taxonomy" id="585030"/>
    <lineage>
        <taxon>Eukaryota</taxon>
        <taxon>Fungi</taxon>
        <taxon>Dikarya</taxon>
        <taxon>Basidiomycota</taxon>
        <taxon>Agaricomycotina</taxon>
        <taxon>Agaricomycetes</taxon>
        <taxon>Agaricomycetidae</taxon>
        <taxon>Agaricales</taxon>
        <taxon>Marasmiineae</taxon>
        <taxon>Marasmiaceae</taxon>
        <taxon>Marasmius</taxon>
    </lineage>
</organism>
<sequence length="311" mass="34956">MAPERVDTSSPPPPPSPPPPAFSAPSYCDPSPPKFHDLPPITLPPPPSASVIPTLSPHTILSGLGYRKTLPSPPRVSLLDWKQGAGHCALPLALAPPPPPPPVHEALSKYYFDDGNVVFQVRDRLYKVHRYFFEQNSLTMAVMISSVLERAALMMGRGMGMVNVANFPVVLHDTNPADFEKLLSIFYPADYSQHDAQSVEDWTSILRVSTRFGMTKIRSLALDNVYMMATAVEKIALNNEFKFDDVEIETEWLLDAYVELVTRPESLTFEEGEKIGMRDVIRIQTMKTTLMKEMRRFLDLERVRAMVHTHL</sequence>
<evidence type="ECO:0000313" key="3">
    <source>
        <dbReference type="EMBL" id="KAL0065574.1"/>
    </source>
</evidence>
<dbReference type="PROSITE" id="PS50097">
    <property type="entry name" value="BTB"/>
    <property type="match status" value="1"/>
</dbReference>
<protein>
    <recommendedName>
        <fullName evidence="2">BTB domain-containing protein</fullName>
    </recommendedName>
</protein>
<proteinExistence type="predicted"/>
<feature type="domain" description="BTB" evidence="2">
    <location>
        <begin position="115"/>
        <end position="195"/>
    </location>
</feature>
<dbReference type="Gene3D" id="3.30.710.10">
    <property type="entry name" value="Potassium Channel Kv1.1, Chain A"/>
    <property type="match status" value="1"/>
</dbReference>